<protein>
    <submittedName>
        <fullName evidence="1">Muconolactone delta-isomerase</fullName>
    </submittedName>
</protein>
<accession>A0A840WKU9</accession>
<gene>
    <name evidence="1" type="ORF">HNR07_003403</name>
</gene>
<keyword evidence="1" id="KW-0413">Isomerase</keyword>
<name>A0A840WKU9_9ACTN</name>
<organism evidence="1 2">
    <name type="scientific">Nocardiopsis metallicus</name>
    <dbReference type="NCBI Taxonomy" id="179819"/>
    <lineage>
        <taxon>Bacteria</taxon>
        <taxon>Bacillati</taxon>
        <taxon>Actinomycetota</taxon>
        <taxon>Actinomycetes</taxon>
        <taxon>Streptosporangiales</taxon>
        <taxon>Nocardiopsidaceae</taxon>
        <taxon>Nocardiopsis</taxon>
    </lineage>
</organism>
<dbReference type="AlphaFoldDB" id="A0A840WKU9"/>
<dbReference type="RefSeq" id="WP_184365769.1">
    <property type="nucleotide sequence ID" value="NZ_BAAAKM010000139.1"/>
</dbReference>
<evidence type="ECO:0000313" key="1">
    <source>
        <dbReference type="EMBL" id="MBB5492266.1"/>
    </source>
</evidence>
<evidence type="ECO:0000313" key="2">
    <source>
        <dbReference type="Proteomes" id="UP000579647"/>
    </source>
</evidence>
<keyword evidence="2" id="KW-1185">Reference proteome</keyword>
<reference evidence="1 2" key="1">
    <citation type="submission" date="2020-08" db="EMBL/GenBank/DDBJ databases">
        <title>Sequencing the genomes of 1000 actinobacteria strains.</title>
        <authorList>
            <person name="Klenk H.-P."/>
        </authorList>
    </citation>
    <scope>NUCLEOTIDE SEQUENCE [LARGE SCALE GENOMIC DNA]</scope>
    <source>
        <strain evidence="1 2">DSM 44598</strain>
    </source>
</reference>
<comment type="caution">
    <text evidence="1">The sequence shown here is derived from an EMBL/GenBank/DDBJ whole genome shotgun (WGS) entry which is preliminary data.</text>
</comment>
<proteinExistence type="predicted"/>
<dbReference type="Proteomes" id="UP000579647">
    <property type="component" value="Unassembled WGS sequence"/>
</dbReference>
<dbReference type="GO" id="GO:0016853">
    <property type="term" value="F:isomerase activity"/>
    <property type="evidence" value="ECO:0007669"/>
    <property type="project" value="UniProtKB-KW"/>
</dbReference>
<dbReference type="EMBL" id="JACHDO010000001">
    <property type="protein sequence ID" value="MBB5492266.1"/>
    <property type="molecule type" value="Genomic_DNA"/>
</dbReference>
<sequence length="78" mass="8552">MIANQARAQRAAKVAVDYEAAIIRELAAQGEAHHLFRTQGSSEAARQAAHDHRRAEEQRTALGATLFQLHAHRTVPAT</sequence>